<feature type="domain" description="FAD dependent oxidoreductase" evidence="9">
    <location>
        <begin position="18"/>
        <end position="358"/>
    </location>
</feature>
<evidence type="ECO:0000313" key="10">
    <source>
        <dbReference type="EMBL" id="MFC3116701.1"/>
    </source>
</evidence>
<evidence type="ECO:0000313" key="11">
    <source>
        <dbReference type="Proteomes" id="UP001595555"/>
    </source>
</evidence>
<evidence type="ECO:0000256" key="4">
    <source>
        <dbReference type="ARBA" id="ARBA00022827"/>
    </source>
</evidence>
<evidence type="ECO:0000259" key="9">
    <source>
        <dbReference type="Pfam" id="PF01266"/>
    </source>
</evidence>
<dbReference type="SUPFAM" id="SSF51971">
    <property type="entry name" value="Nucleotide-binding domain"/>
    <property type="match status" value="1"/>
</dbReference>
<comment type="catalytic activity">
    <reaction evidence="8">
        <text>a D-alpha-amino acid + O2 + H2O = a 2-oxocarboxylate + H2O2 + NH4(+)</text>
        <dbReference type="Rhea" id="RHEA:21816"/>
        <dbReference type="ChEBI" id="CHEBI:15377"/>
        <dbReference type="ChEBI" id="CHEBI:15379"/>
        <dbReference type="ChEBI" id="CHEBI:16240"/>
        <dbReference type="ChEBI" id="CHEBI:28938"/>
        <dbReference type="ChEBI" id="CHEBI:35179"/>
        <dbReference type="ChEBI" id="CHEBI:59871"/>
        <dbReference type="EC" id="1.4.3.3"/>
    </reaction>
    <physiologicalReaction direction="left-to-right" evidence="8">
        <dbReference type="Rhea" id="RHEA:21817"/>
    </physiologicalReaction>
</comment>
<evidence type="ECO:0000256" key="2">
    <source>
        <dbReference type="ARBA" id="ARBA00006730"/>
    </source>
</evidence>
<dbReference type="Proteomes" id="UP001595555">
    <property type="component" value="Unassembled WGS sequence"/>
</dbReference>
<dbReference type="EMBL" id="JBHRTF010000006">
    <property type="protein sequence ID" value="MFC3116701.1"/>
    <property type="molecule type" value="Genomic_DNA"/>
</dbReference>
<evidence type="ECO:0000256" key="7">
    <source>
        <dbReference type="ARBA" id="ARBA00039751"/>
    </source>
</evidence>
<protein>
    <recommendedName>
        <fullName evidence="7">D-amino-acid oxidase</fullName>
        <ecNumber evidence="6">1.4.3.3</ecNumber>
    </recommendedName>
</protein>
<accession>A0ABV7FGE5</accession>
<keyword evidence="11" id="KW-1185">Reference proteome</keyword>
<comment type="caution">
    <text evidence="10">The sequence shown here is derived from an EMBL/GenBank/DDBJ whole genome shotgun (WGS) entry which is preliminary data.</text>
</comment>
<evidence type="ECO:0000256" key="3">
    <source>
        <dbReference type="ARBA" id="ARBA00022630"/>
    </source>
</evidence>
<reference evidence="11" key="1">
    <citation type="journal article" date="2019" name="Int. J. Syst. Evol. Microbiol.">
        <title>The Global Catalogue of Microorganisms (GCM) 10K type strain sequencing project: providing services to taxonomists for standard genome sequencing and annotation.</title>
        <authorList>
            <consortium name="The Broad Institute Genomics Platform"/>
            <consortium name="The Broad Institute Genome Sequencing Center for Infectious Disease"/>
            <person name="Wu L."/>
            <person name="Ma J."/>
        </authorList>
    </citation>
    <scope>NUCLEOTIDE SEQUENCE [LARGE SCALE GENOMIC DNA]</scope>
    <source>
        <strain evidence="11">KCTC 52237</strain>
    </source>
</reference>
<organism evidence="10 11">
    <name type="scientific">Cellvibrio fontiphilus</name>
    <dbReference type="NCBI Taxonomy" id="1815559"/>
    <lineage>
        <taxon>Bacteria</taxon>
        <taxon>Pseudomonadati</taxon>
        <taxon>Pseudomonadota</taxon>
        <taxon>Gammaproteobacteria</taxon>
        <taxon>Cellvibrionales</taxon>
        <taxon>Cellvibrionaceae</taxon>
        <taxon>Cellvibrio</taxon>
    </lineage>
</organism>
<keyword evidence="4" id="KW-0274">FAD</keyword>
<dbReference type="SUPFAM" id="SSF54373">
    <property type="entry name" value="FAD-linked reductases, C-terminal domain"/>
    <property type="match status" value="1"/>
</dbReference>
<dbReference type="PANTHER" id="PTHR11530:SF11">
    <property type="entry name" value="D-ASPARTATE OXIDASE"/>
    <property type="match status" value="1"/>
</dbReference>
<name>A0ABV7FGE5_9GAMM</name>
<dbReference type="PANTHER" id="PTHR11530">
    <property type="entry name" value="D-AMINO ACID OXIDASE"/>
    <property type="match status" value="1"/>
</dbReference>
<keyword evidence="5" id="KW-0560">Oxidoreductase</keyword>
<gene>
    <name evidence="10" type="ORF">ACFODX_14110</name>
</gene>
<dbReference type="EC" id="1.4.3.3" evidence="6"/>
<keyword evidence="3" id="KW-0285">Flavoprotein</keyword>
<comment type="cofactor">
    <cofactor evidence="1">
        <name>FAD</name>
        <dbReference type="ChEBI" id="CHEBI:57692"/>
    </cofactor>
</comment>
<dbReference type="InterPro" id="IPR036188">
    <property type="entry name" value="FAD/NAD-bd_sf"/>
</dbReference>
<evidence type="ECO:0000256" key="5">
    <source>
        <dbReference type="ARBA" id="ARBA00023002"/>
    </source>
</evidence>
<dbReference type="InterPro" id="IPR023209">
    <property type="entry name" value="DAO"/>
</dbReference>
<dbReference type="Gene3D" id="3.50.50.60">
    <property type="entry name" value="FAD/NAD(P)-binding domain"/>
    <property type="match status" value="1"/>
</dbReference>
<evidence type="ECO:0000256" key="1">
    <source>
        <dbReference type="ARBA" id="ARBA00001974"/>
    </source>
</evidence>
<dbReference type="RefSeq" id="WP_378120265.1">
    <property type="nucleotide sequence ID" value="NZ_JBHRTF010000006.1"/>
</dbReference>
<sequence length="381" mass="42349">MTTKSTTTEATNTSTPERIAIAGAGLLGRLLAWQLNQAGIDVTLFEAGSFTITNPQSNRAAAFTAAGMVAPLSEAVVSDAGVYRMGQFALGHWPQWVKQLIDTSACSPNDELFFNKGSLVVAHPQDTAELEQFERELKFVIPECRHYQRVTQSQIHELEPDLSQHFQHGLFLEEEGHLHNRRFLHQLGEAILHSNIHLREHSQVSVSPGKVSFDGISENFDLVIDCRGIGAKPQLKQLRGVRGETLHVQTTEIQLQRPVRLMHPRYQLYVVPKPDNFFVIGATQIESEDRSPVTLQSSLELSSALYTLSPAFAEARIIEMDSNLRPAFMDNLPKVTVANGLITANGLFRHGYLLAPAVVENILAHVLQRGEPVFSDILNRH</sequence>
<evidence type="ECO:0000256" key="8">
    <source>
        <dbReference type="ARBA" id="ARBA00049547"/>
    </source>
</evidence>
<proteinExistence type="inferred from homology"/>
<evidence type="ECO:0000256" key="6">
    <source>
        <dbReference type="ARBA" id="ARBA00039101"/>
    </source>
</evidence>
<dbReference type="Pfam" id="PF01266">
    <property type="entry name" value="DAO"/>
    <property type="match status" value="1"/>
</dbReference>
<dbReference type="InterPro" id="IPR006076">
    <property type="entry name" value="FAD-dep_OxRdtase"/>
</dbReference>
<dbReference type="Gene3D" id="3.30.9.10">
    <property type="entry name" value="D-Amino Acid Oxidase, subunit A, domain 2"/>
    <property type="match status" value="1"/>
</dbReference>
<comment type="similarity">
    <text evidence="2">Belongs to the DAMOX/DASOX family.</text>
</comment>